<evidence type="ECO:0000313" key="1">
    <source>
        <dbReference type="Proteomes" id="UP000887574"/>
    </source>
</evidence>
<organism evidence="1 2">
    <name type="scientific">Ditylenchus dipsaci</name>
    <dbReference type="NCBI Taxonomy" id="166011"/>
    <lineage>
        <taxon>Eukaryota</taxon>
        <taxon>Metazoa</taxon>
        <taxon>Ecdysozoa</taxon>
        <taxon>Nematoda</taxon>
        <taxon>Chromadorea</taxon>
        <taxon>Rhabditida</taxon>
        <taxon>Tylenchina</taxon>
        <taxon>Tylenchomorpha</taxon>
        <taxon>Sphaerularioidea</taxon>
        <taxon>Anguinidae</taxon>
        <taxon>Anguininae</taxon>
        <taxon>Ditylenchus</taxon>
    </lineage>
</organism>
<accession>A0A915DCB8</accession>
<protein>
    <submittedName>
        <fullName evidence="2">Uncharacterized protein</fullName>
    </submittedName>
</protein>
<keyword evidence="1" id="KW-1185">Reference proteome</keyword>
<dbReference type="WBParaSite" id="jg18372">
    <property type="protein sequence ID" value="jg18372"/>
    <property type="gene ID" value="jg18372"/>
</dbReference>
<proteinExistence type="predicted"/>
<reference evidence="2" key="1">
    <citation type="submission" date="2022-11" db="UniProtKB">
        <authorList>
            <consortium name="WormBaseParasite"/>
        </authorList>
    </citation>
    <scope>IDENTIFICATION</scope>
</reference>
<evidence type="ECO:0000313" key="2">
    <source>
        <dbReference type="WBParaSite" id="jg18372"/>
    </source>
</evidence>
<sequence length="148" mass="17372">MKDFSLCRNLWIIPWIDPEHESDHTGQLSLQETLDWLFCPTVYSKQYRPRVIITWASFLDEPVDVIFRCMKSRFLQEKVSCPFKLILMHQGASSNSKASWPEVSNKTTHESLCVKKGNSFLMDTAFRSTAFKRRHELCLNFDDLTKFC</sequence>
<name>A0A915DCB8_9BILA</name>
<dbReference type="AlphaFoldDB" id="A0A915DCB8"/>
<dbReference type="Proteomes" id="UP000887574">
    <property type="component" value="Unplaced"/>
</dbReference>